<keyword evidence="9 12" id="KW-0201">Cytochrome c-type biogenesis</keyword>
<evidence type="ECO:0000256" key="9">
    <source>
        <dbReference type="ARBA" id="ARBA00022748"/>
    </source>
</evidence>
<evidence type="ECO:0000256" key="5">
    <source>
        <dbReference type="ARBA" id="ARBA00022448"/>
    </source>
</evidence>
<proteinExistence type="inferred from homology"/>
<feature type="transmembrane region" description="Helical" evidence="13">
    <location>
        <begin position="56"/>
        <end position="74"/>
    </location>
</feature>
<feature type="transmembrane region" description="Helical" evidence="13">
    <location>
        <begin position="86"/>
        <end position="107"/>
    </location>
</feature>
<dbReference type="RefSeq" id="WP_382235090.1">
    <property type="nucleotide sequence ID" value="NZ_JBHTCC010000002.1"/>
</dbReference>
<accession>A0ABW2J6L2</accession>
<dbReference type="EMBL" id="JBHTCC010000002">
    <property type="protein sequence ID" value="MFC7299001.1"/>
    <property type="molecule type" value="Genomic_DNA"/>
</dbReference>
<dbReference type="Proteomes" id="UP001596379">
    <property type="component" value="Unassembled WGS sequence"/>
</dbReference>
<evidence type="ECO:0000256" key="10">
    <source>
        <dbReference type="ARBA" id="ARBA00022989"/>
    </source>
</evidence>
<evidence type="ECO:0000313" key="14">
    <source>
        <dbReference type="EMBL" id="MFC7299001.1"/>
    </source>
</evidence>
<keyword evidence="10 13" id="KW-1133">Transmembrane helix</keyword>
<evidence type="ECO:0000256" key="4">
    <source>
        <dbReference type="ARBA" id="ARBA00016452"/>
    </source>
</evidence>
<evidence type="ECO:0000256" key="3">
    <source>
        <dbReference type="ARBA" id="ARBA00010544"/>
    </source>
</evidence>
<dbReference type="PANTHER" id="PTHR30070">
    <property type="entry name" value="HEME EXPORTER PROTEIN B"/>
    <property type="match status" value="1"/>
</dbReference>
<evidence type="ECO:0000313" key="15">
    <source>
        <dbReference type="Proteomes" id="UP001596379"/>
    </source>
</evidence>
<evidence type="ECO:0000256" key="6">
    <source>
        <dbReference type="ARBA" id="ARBA00022475"/>
    </source>
</evidence>
<evidence type="ECO:0000256" key="7">
    <source>
        <dbReference type="ARBA" id="ARBA00022519"/>
    </source>
</evidence>
<evidence type="ECO:0000256" key="8">
    <source>
        <dbReference type="ARBA" id="ARBA00022692"/>
    </source>
</evidence>
<keyword evidence="15" id="KW-1185">Reference proteome</keyword>
<dbReference type="InterPro" id="IPR003544">
    <property type="entry name" value="Cyt_c_biogenesis_CcmB"/>
</dbReference>
<keyword evidence="6 12" id="KW-1003">Cell membrane</keyword>
<evidence type="ECO:0000256" key="13">
    <source>
        <dbReference type="SAM" id="Phobius"/>
    </source>
</evidence>
<sequence length="224" mass="23418">MTIASALIGVVRRDLRLAMRRKSDMLTTLFFFVIVVSLFPLGIGPEMSTLRTIGPGVLWVAALLATMLSLGRLFEQDYLDGTLEQLALSPAPLGVLVMGKIMAHWLLSGLPLTFLTPILALQFDLSLPVIVVLALSLALGTPVLSLIGAIGAALTLGIRGGGVLVSLLILPLYIPVLIFGAGAVEAQASGLTADAHLSLLGALLALATFFAPWATTAALRIALE</sequence>
<comment type="similarity">
    <text evidence="3 12">Belongs to the CcmB/CycW/HelB family.</text>
</comment>
<keyword evidence="11 12" id="KW-0472">Membrane</keyword>
<feature type="transmembrane region" description="Helical" evidence="13">
    <location>
        <begin position="25"/>
        <end position="44"/>
    </location>
</feature>
<evidence type="ECO:0000256" key="1">
    <source>
        <dbReference type="ARBA" id="ARBA00002442"/>
    </source>
</evidence>
<gene>
    <name evidence="14" type="primary">ccmB</name>
    <name evidence="14" type="ORF">ACFQO0_11210</name>
</gene>
<evidence type="ECO:0000256" key="11">
    <source>
        <dbReference type="ARBA" id="ARBA00023136"/>
    </source>
</evidence>
<feature type="transmembrane region" description="Helical" evidence="13">
    <location>
        <begin position="127"/>
        <end position="156"/>
    </location>
</feature>
<dbReference type="PIRSF" id="PIRSF002764">
    <property type="entry name" value="CcmB"/>
    <property type="match status" value="1"/>
</dbReference>
<dbReference type="InterPro" id="IPR026031">
    <property type="entry name" value="Cyt_c_CcmB_bac"/>
</dbReference>
<comment type="caution">
    <text evidence="14">The sequence shown here is derived from an EMBL/GenBank/DDBJ whole genome shotgun (WGS) entry which is preliminary data.</text>
</comment>
<name>A0ABW2J6L2_9BURK</name>
<dbReference type="Pfam" id="PF03379">
    <property type="entry name" value="CcmB"/>
    <property type="match status" value="1"/>
</dbReference>
<keyword evidence="8 13" id="KW-0812">Transmembrane</keyword>
<evidence type="ECO:0000256" key="2">
    <source>
        <dbReference type="ARBA" id="ARBA00004429"/>
    </source>
</evidence>
<feature type="transmembrane region" description="Helical" evidence="13">
    <location>
        <begin position="196"/>
        <end position="223"/>
    </location>
</feature>
<reference evidence="15" key="1">
    <citation type="journal article" date="2019" name="Int. J. Syst. Evol. Microbiol.">
        <title>The Global Catalogue of Microorganisms (GCM) 10K type strain sequencing project: providing services to taxonomists for standard genome sequencing and annotation.</title>
        <authorList>
            <consortium name="The Broad Institute Genomics Platform"/>
            <consortium name="The Broad Institute Genome Sequencing Center for Infectious Disease"/>
            <person name="Wu L."/>
            <person name="Ma J."/>
        </authorList>
    </citation>
    <scope>NUCLEOTIDE SEQUENCE [LARGE SCALE GENOMIC DNA]</scope>
    <source>
        <strain evidence="15">CCUG 36956</strain>
    </source>
</reference>
<dbReference type="NCBIfam" id="TIGR01190">
    <property type="entry name" value="ccmB"/>
    <property type="match status" value="1"/>
</dbReference>
<evidence type="ECO:0000256" key="12">
    <source>
        <dbReference type="PIRNR" id="PIRNR002764"/>
    </source>
</evidence>
<keyword evidence="5 12" id="KW-0813">Transport</keyword>
<keyword evidence="7 12" id="KW-0997">Cell inner membrane</keyword>
<dbReference type="PRINTS" id="PR01414">
    <property type="entry name" value="CCMBBIOGNSIS"/>
</dbReference>
<feature type="transmembrane region" description="Helical" evidence="13">
    <location>
        <begin position="163"/>
        <end position="184"/>
    </location>
</feature>
<dbReference type="PANTHER" id="PTHR30070:SF1">
    <property type="entry name" value="CYTOCHROME C BIOGENESIS B-RELATED"/>
    <property type="match status" value="1"/>
</dbReference>
<protein>
    <recommendedName>
        <fullName evidence="4 12">Heme exporter protein B</fullName>
    </recommendedName>
</protein>
<comment type="function">
    <text evidence="1 12">Required for the export of heme to the periplasm for the biogenesis of c-type cytochromes.</text>
</comment>
<comment type="subcellular location">
    <subcellularLocation>
        <location evidence="2">Cell inner membrane</location>
        <topology evidence="2">Multi-pass membrane protein</topology>
    </subcellularLocation>
</comment>
<organism evidence="14 15">
    <name type="scientific">Herminiimonas aquatilis</name>
    <dbReference type="NCBI Taxonomy" id="345342"/>
    <lineage>
        <taxon>Bacteria</taxon>
        <taxon>Pseudomonadati</taxon>
        <taxon>Pseudomonadota</taxon>
        <taxon>Betaproteobacteria</taxon>
        <taxon>Burkholderiales</taxon>
        <taxon>Oxalobacteraceae</taxon>
        <taxon>Herminiimonas</taxon>
    </lineage>
</organism>